<dbReference type="EMBL" id="CP012850">
    <property type="protein sequence ID" value="ALI37346.1"/>
    <property type="molecule type" value="Genomic_DNA"/>
</dbReference>
<evidence type="ECO:0000256" key="1">
    <source>
        <dbReference type="SAM" id="Phobius"/>
    </source>
</evidence>
<feature type="transmembrane region" description="Helical" evidence="1">
    <location>
        <begin position="179"/>
        <end position="203"/>
    </location>
</feature>
<feature type="transmembrane region" description="Helical" evidence="1">
    <location>
        <begin position="275"/>
        <end position="297"/>
    </location>
</feature>
<keyword evidence="3" id="KW-1185">Reference proteome</keyword>
<feature type="transmembrane region" description="Helical" evidence="1">
    <location>
        <begin position="378"/>
        <end position="398"/>
    </location>
</feature>
<dbReference type="OrthoDB" id="11953at2157"/>
<dbReference type="RefSeq" id="WP_196816432.1">
    <property type="nucleotide sequence ID" value="NZ_CP012850.1"/>
</dbReference>
<name>A0A654M3X5_9ARCH</name>
<keyword evidence="1" id="KW-1133">Transmembrane helix</keyword>
<evidence type="ECO:0000313" key="2">
    <source>
        <dbReference type="EMBL" id="ALI37346.1"/>
    </source>
</evidence>
<feature type="transmembrane region" description="Helical" evidence="1">
    <location>
        <begin position="215"/>
        <end position="234"/>
    </location>
</feature>
<feature type="transmembrane region" description="Helical" evidence="1">
    <location>
        <begin position="56"/>
        <end position="73"/>
    </location>
</feature>
<evidence type="ECO:0000313" key="3">
    <source>
        <dbReference type="Proteomes" id="UP000058925"/>
    </source>
</evidence>
<gene>
    <name evidence="2" type="ORF">NMY3_03161</name>
</gene>
<dbReference type="AlphaFoldDB" id="A0A654M3X5"/>
<reference evidence="3" key="1">
    <citation type="submission" date="2015-10" db="EMBL/GenBank/DDBJ databases">
        <title>Niche specialization of a soil ammonia-oxidizing archaeon, Candidatus Nitrosocosmicus oleophilus.</title>
        <authorList>
            <person name="Jung M.-Y."/>
            <person name="Rhee S.-K."/>
        </authorList>
    </citation>
    <scope>NUCLEOTIDE SEQUENCE [LARGE SCALE GENOMIC DNA]</scope>
    <source>
        <strain evidence="3">MY3</strain>
    </source>
</reference>
<feature type="transmembrane region" description="Helical" evidence="1">
    <location>
        <begin position="109"/>
        <end position="127"/>
    </location>
</feature>
<organism evidence="2 3">
    <name type="scientific">Candidatus Nitrosocosmicus oleophilus</name>
    <dbReference type="NCBI Taxonomy" id="1353260"/>
    <lineage>
        <taxon>Archaea</taxon>
        <taxon>Nitrososphaerota</taxon>
        <taxon>Nitrososphaeria</taxon>
        <taxon>Nitrososphaerales</taxon>
        <taxon>Nitrososphaeraceae</taxon>
        <taxon>Candidatus Nitrosocosmicus</taxon>
    </lineage>
</organism>
<feature type="transmembrane region" description="Helical" evidence="1">
    <location>
        <begin position="317"/>
        <end position="336"/>
    </location>
</feature>
<protein>
    <submittedName>
        <fullName evidence="2">Uncharacterized protein</fullName>
    </submittedName>
</protein>
<keyword evidence="1" id="KW-0812">Transmembrane</keyword>
<dbReference type="KEGG" id="taa:NMY3_03161"/>
<dbReference type="GeneID" id="60423025"/>
<feature type="transmembrane region" description="Helical" evidence="1">
    <location>
        <begin position="147"/>
        <end position="167"/>
    </location>
</feature>
<keyword evidence="1" id="KW-0472">Membrane</keyword>
<sequence>MQSNTIFCKNPTEKLVLIVTLSALGLLLQSFAGSWDATSHLIKTPETFFTPPHLMLYTGIGFTLIAFLGAINFEKSRVVVARPGFKDKAVVEENPNKKIEIMKIQNIKVSLRLLIAGTIVLLSGAPLDFFWHRLFGNDGLLSPPHLVVITGMLIINIGAIIACYWLYQNNRNSRGLKGILISLFGTLWYISTWYVYFFALPFSKGHSLNFNPDPMVAAIIGTICIPLITSIIFVQVCKVFNKTGTASTVALIVIGITVLGSILPASSFPESMVLIPVYVSIAIIPILIADYIANYSVGHRNLIEEKNSNKKINFKNLHLFLLIGAGIIVGLTYYTFNFPMLTIVFIKLFGLPVTIDNLANNFIDSLTFVGQYNSNMNLILIFTMVGGIMGALGTVIVLKANSIYNSSKDISKFIKIAKPSWHLPK</sequence>
<proteinExistence type="predicted"/>
<dbReference type="Proteomes" id="UP000058925">
    <property type="component" value="Chromosome"/>
</dbReference>
<feature type="transmembrane region" description="Helical" evidence="1">
    <location>
        <begin position="246"/>
        <end position="263"/>
    </location>
</feature>
<accession>A0A654M3X5</accession>